<evidence type="ECO:0000313" key="2">
    <source>
        <dbReference type="Proteomes" id="UP000593567"/>
    </source>
</evidence>
<sequence length="151" mass="16976">MLAAYIKTENGVTCHSKTALSQILRIQHQSFEMSTAQLLFCCLFCLSVVTGMPTGESNFVWKLVKVPQNTKYDNLKDVMFPSQAETPVIPDALQTSRQEVERRSLSRASTSAVTNNLLSTEDILQVLDFLLRRTPDDDSDKTHRPFSHGVK</sequence>
<dbReference type="EMBL" id="VXIV02003202">
    <property type="protein sequence ID" value="KAF6019986.1"/>
    <property type="molecule type" value="Genomic_DNA"/>
</dbReference>
<accession>A0A7J7J2N0</accession>
<dbReference type="AlphaFoldDB" id="A0A7J7J2N0"/>
<gene>
    <name evidence="1" type="ORF">EB796_021728</name>
</gene>
<dbReference type="Proteomes" id="UP000593567">
    <property type="component" value="Unassembled WGS sequence"/>
</dbReference>
<proteinExistence type="predicted"/>
<protein>
    <submittedName>
        <fullName evidence="1">Uncharacterized protein</fullName>
    </submittedName>
</protein>
<organism evidence="1 2">
    <name type="scientific">Bugula neritina</name>
    <name type="common">Brown bryozoan</name>
    <name type="synonym">Sertularia neritina</name>
    <dbReference type="NCBI Taxonomy" id="10212"/>
    <lineage>
        <taxon>Eukaryota</taxon>
        <taxon>Metazoa</taxon>
        <taxon>Spiralia</taxon>
        <taxon>Lophotrochozoa</taxon>
        <taxon>Bryozoa</taxon>
        <taxon>Gymnolaemata</taxon>
        <taxon>Cheilostomatida</taxon>
        <taxon>Flustrina</taxon>
        <taxon>Buguloidea</taxon>
        <taxon>Bugulidae</taxon>
        <taxon>Bugula</taxon>
    </lineage>
</organism>
<keyword evidence="2" id="KW-1185">Reference proteome</keyword>
<name>A0A7J7J2N0_BUGNE</name>
<reference evidence="1" key="1">
    <citation type="submission" date="2020-06" db="EMBL/GenBank/DDBJ databases">
        <title>Draft genome of Bugula neritina, a colonial animal packing powerful symbionts and potential medicines.</title>
        <authorList>
            <person name="Rayko M."/>
        </authorList>
    </citation>
    <scope>NUCLEOTIDE SEQUENCE [LARGE SCALE GENOMIC DNA]</scope>
    <source>
        <strain evidence="1">Kwan_BN1</strain>
    </source>
</reference>
<evidence type="ECO:0000313" key="1">
    <source>
        <dbReference type="EMBL" id="KAF6019986.1"/>
    </source>
</evidence>
<comment type="caution">
    <text evidence="1">The sequence shown here is derived from an EMBL/GenBank/DDBJ whole genome shotgun (WGS) entry which is preliminary data.</text>
</comment>